<dbReference type="PANTHER" id="PTHR48102">
    <property type="entry name" value="ATP-DEPENDENT CLP PROTEASE ATP-BINDING SUBUNIT CLPX-LIKE, MITOCHONDRIAL-RELATED"/>
    <property type="match status" value="1"/>
</dbReference>
<evidence type="ECO:0000313" key="2">
    <source>
        <dbReference type="EMBL" id="QFR59842.1"/>
    </source>
</evidence>
<dbReference type="InterPro" id="IPR003959">
    <property type="entry name" value="ATPase_AAA_core"/>
</dbReference>
<dbReference type="InterPro" id="IPR027417">
    <property type="entry name" value="P-loop_NTPase"/>
</dbReference>
<dbReference type="SUPFAM" id="SSF52540">
    <property type="entry name" value="P-loop containing nucleoside triphosphate hydrolases"/>
    <property type="match status" value="1"/>
</dbReference>
<protein>
    <recommendedName>
        <fullName evidence="1">ATPase AAA-type core domain-containing protein</fullName>
    </recommendedName>
</protein>
<dbReference type="Pfam" id="PF00004">
    <property type="entry name" value="AAA"/>
    <property type="match status" value="1"/>
</dbReference>
<dbReference type="GO" id="GO:0016887">
    <property type="term" value="F:ATP hydrolysis activity"/>
    <property type="evidence" value="ECO:0007669"/>
    <property type="project" value="InterPro"/>
</dbReference>
<dbReference type="PANTHER" id="PTHR48102:SF7">
    <property type="entry name" value="ATP-DEPENDENT CLP PROTEASE ATP-BINDING SUBUNIT CLPX-LIKE, MITOCHONDRIAL"/>
    <property type="match status" value="1"/>
</dbReference>
<gene>
    <name evidence="2" type="ORF">VOWphi5012_058</name>
</gene>
<name>A0A5P8PRE3_9CAUD</name>
<reference evidence="2 3" key="1">
    <citation type="submission" date="2019-10" db="EMBL/GenBank/DDBJ databases">
        <authorList>
            <person name="Lin L.C."/>
        </authorList>
    </citation>
    <scope>NUCLEOTIDE SEQUENCE [LARGE SCALE GENOMIC DNA]</scope>
</reference>
<dbReference type="Gene3D" id="3.40.50.300">
    <property type="entry name" value="P-loop containing nucleotide triphosphate hydrolases"/>
    <property type="match status" value="1"/>
</dbReference>
<evidence type="ECO:0000259" key="1">
    <source>
        <dbReference type="Pfam" id="PF00004"/>
    </source>
</evidence>
<dbReference type="InterPro" id="IPR050052">
    <property type="entry name" value="ATP-dep_Clp_protease_ClpX"/>
</dbReference>
<evidence type="ECO:0000313" key="3">
    <source>
        <dbReference type="Proteomes" id="UP000325783"/>
    </source>
</evidence>
<dbReference type="Proteomes" id="UP000325783">
    <property type="component" value="Segment"/>
</dbReference>
<feature type="domain" description="ATPase AAA-type core" evidence="1">
    <location>
        <begin position="31"/>
        <end position="152"/>
    </location>
</feature>
<keyword evidence="3" id="KW-1185">Reference proteome</keyword>
<accession>A0A5P8PRE3</accession>
<dbReference type="GO" id="GO:0051603">
    <property type="term" value="P:proteolysis involved in protein catabolic process"/>
    <property type="evidence" value="ECO:0007669"/>
    <property type="project" value="TreeGrafter"/>
</dbReference>
<sequence length="270" mass="30099">MIKEQAQVQKEINRIFQIFASSEGELRPHFVLTGPSGSGKTHTINTICEEHGLTFMEINAAQITKEGLAGNSISKCLTPLLNHGGELVVCLVDEFDKLFISGNSNGQLAHESTNGVQNEFLKILESDHTAVSADFGKFVNARVNNVLFIFAGAFNNEENINLDRLREFGVKTEFLGRVGLVYNLEPVSLESLKKILATSKTLEAYLELFPSQSKEEVLACLNAHLEENYEKNSIGVRYLTTLINQYFICDGRLGSKEVKRTSFQRTLSFE</sequence>
<proteinExistence type="predicted"/>
<dbReference type="GO" id="GO:0005524">
    <property type="term" value="F:ATP binding"/>
    <property type="evidence" value="ECO:0007669"/>
    <property type="project" value="InterPro"/>
</dbReference>
<organism evidence="2 3">
    <name type="scientific">Vibrio phage phi50-12</name>
    <dbReference type="NCBI Taxonomy" id="2654972"/>
    <lineage>
        <taxon>Viruses</taxon>
        <taxon>Duplodnaviria</taxon>
        <taxon>Heunggongvirae</taxon>
        <taxon>Uroviricota</taxon>
        <taxon>Caudoviricetes</taxon>
        <taxon>Schitoviridae</taxon>
        <taxon>Penintadodekavirus</taxon>
        <taxon>Penintadodekavirus 5012</taxon>
    </lineage>
</organism>
<dbReference type="EMBL" id="MN584918">
    <property type="protein sequence ID" value="QFR59842.1"/>
    <property type="molecule type" value="Genomic_DNA"/>
</dbReference>